<proteinExistence type="predicted"/>
<accession>S4NI23</accession>
<dbReference type="AlphaFoldDB" id="S4NI23"/>
<evidence type="ECO:0000313" key="2">
    <source>
        <dbReference type="EMBL" id="GAD16862.1"/>
    </source>
</evidence>
<dbReference type="EMBL" id="BASH01000004">
    <property type="protein sequence ID" value="GAD16862.1"/>
    <property type="molecule type" value="Genomic_DNA"/>
</dbReference>
<protein>
    <submittedName>
        <fullName evidence="2">Uncharacterized protein</fullName>
    </submittedName>
</protein>
<name>S4NI23_9LACO</name>
<dbReference type="Proteomes" id="UP000016361">
    <property type="component" value="Unassembled WGS sequence"/>
</dbReference>
<evidence type="ECO:0000256" key="1">
    <source>
        <dbReference type="SAM" id="MobiDB-lite"/>
    </source>
</evidence>
<sequence>MGVREAFHTQKEEDGGNGAPKPVDPVRNANGIEHFMNVVE</sequence>
<reference evidence="3" key="1">
    <citation type="journal article" date="2013" name="Genome Announc.">
        <title>Draft Genome Sequence of D-Branched-Chain Amino Acid Producer Lactobacillus otakiensis JCM 15040T, Isolated from a Traditional Japanese Pickle.</title>
        <authorList>
            <person name="Doi K."/>
            <person name="Mori K."/>
            <person name="Mutaguchi Y."/>
            <person name="Tashiro K."/>
            <person name="Fujino Y."/>
            <person name="Ohmori T."/>
            <person name="Kuhara S."/>
            <person name="Ohshima T."/>
        </authorList>
    </citation>
    <scope>NUCLEOTIDE SEQUENCE [LARGE SCALE GENOMIC DNA]</scope>
    <source>
        <strain evidence="3">JCM 15040</strain>
    </source>
</reference>
<gene>
    <name evidence="2" type="ORF">LOT_1400</name>
</gene>
<comment type="caution">
    <text evidence="2">The sequence shown here is derived from an EMBL/GenBank/DDBJ whole genome shotgun (WGS) entry which is preliminary data.</text>
</comment>
<feature type="region of interest" description="Disordered" evidence="1">
    <location>
        <begin position="1"/>
        <end position="28"/>
    </location>
</feature>
<feature type="compositionally biased region" description="Basic and acidic residues" evidence="1">
    <location>
        <begin position="1"/>
        <end position="14"/>
    </location>
</feature>
<organism evidence="2 3">
    <name type="scientific">Lentilactobacillus otakiensis DSM 19908 = JCM 15040</name>
    <dbReference type="NCBI Taxonomy" id="1423780"/>
    <lineage>
        <taxon>Bacteria</taxon>
        <taxon>Bacillati</taxon>
        <taxon>Bacillota</taxon>
        <taxon>Bacilli</taxon>
        <taxon>Lactobacillales</taxon>
        <taxon>Lactobacillaceae</taxon>
        <taxon>Lentilactobacillus</taxon>
    </lineage>
</organism>
<evidence type="ECO:0000313" key="3">
    <source>
        <dbReference type="Proteomes" id="UP000016361"/>
    </source>
</evidence>
<keyword evidence="3" id="KW-1185">Reference proteome</keyword>